<protein>
    <submittedName>
        <fullName evidence="2">Uncharacterized protein</fullName>
    </submittedName>
</protein>
<reference evidence="3" key="1">
    <citation type="submission" date="2023-07" db="EMBL/GenBank/DDBJ databases">
        <title>Novel Mycoplasma species identified in domestic and wild animals.</title>
        <authorList>
            <person name="Volokhov D.V."/>
            <person name="Furtak V.A."/>
            <person name="Zagorodnyaya T.A."/>
        </authorList>
    </citation>
    <scope>NUCLEOTIDE SEQUENCE [LARGE SCALE GENOMIC DNA]</scope>
    <source>
        <strain evidence="3">92-19</strain>
    </source>
</reference>
<comment type="caution">
    <text evidence="2">The sequence shown here is derived from an EMBL/GenBank/DDBJ whole genome shotgun (WGS) entry which is preliminary data.</text>
</comment>
<name>A0ABT2PV15_9MOLU</name>
<feature type="transmembrane region" description="Helical" evidence="1">
    <location>
        <begin position="12"/>
        <end position="31"/>
    </location>
</feature>
<evidence type="ECO:0000256" key="1">
    <source>
        <dbReference type="SAM" id="Phobius"/>
    </source>
</evidence>
<keyword evidence="3" id="KW-1185">Reference proteome</keyword>
<gene>
    <name evidence="2" type="ORF">N7603_03855</name>
</gene>
<evidence type="ECO:0000313" key="3">
    <source>
        <dbReference type="Proteomes" id="UP001209076"/>
    </source>
</evidence>
<sequence>MKKPFITRQYLQAIRLLGMIFIILFILNVRFQFLNDYLSGFSLGFGVTIILLSTILLFSKSYMKEQKIAENDERLIMIRNKVVSQTYFVHYWIQFLLIVIFGFFEETNLISIIMAGIFVFESLVMLGLDIYYKRKY</sequence>
<dbReference type="RefSeq" id="WP_262096036.1">
    <property type="nucleotide sequence ID" value="NZ_JAOEGN010000005.1"/>
</dbReference>
<accession>A0ABT2PV15</accession>
<feature type="transmembrane region" description="Helical" evidence="1">
    <location>
        <begin position="87"/>
        <end position="104"/>
    </location>
</feature>
<evidence type="ECO:0000313" key="2">
    <source>
        <dbReference type="EMBL" id="MCU0104785.1"/>
    </source>
</evidence>
<proteinExistence type="predicted"/>
<keyword evidence="1" id="KW-0812">Transmembrane</keyword>
<dbReference type="Proteomes" id="UP001209076">
    <property type="component" value="Unassembled WGS sequence"/>
</dbReference>
<feature type="transmembrane region" description="Helical" evidence="1">
    <location>
        <begin position="110"/>
        <end position="132"/>
    </location>
</feature>
<keyword evidence="1" id="KW-1133">Transmembrane helix</keyword>
<dbReference type="EMBL" id="JAOEGN010000005">
    <property type="protein sequence ID" value="MCU0104785.1"/>
    <property type="molecule type" value="Genomic_DNA"/>
</dbReference>
<keyword evidence="1" id="KW-0472">Membrane</keyword>
<feature type="transmembrane region" description="Helical" evidence="1">
    <location>
        <begin position="37"/>
        <end position="58"/>
    </location>
</feature>
<organism evidence="2 3">
    <name type="scientific">Paracholeplasma vituli</name>
    <dbReference type="NCBI Taxonomy" id="69473"/>
    <lineage>
        <taxon>Bacteria</taxon>
        <taxon>Bacillati</taxon>
        <taxon>Mycoplasmatota</taxon>
        <taxon>Mollicutes</taxon>
        <taxon>Acholeplasmatales</taxon>
        <taxon>Acholeplasmataceae</taxon>
        <taxon>Paracholeplasma</taxon>
    </lineage>
</organism>